<dbReference type="Proteomes" id="UP000243376">
    <property type="component" value="Unassembled WGS sequence"/>
</dbReference>
<name>A0A2J6WUY8_9CHLR</name>
<sequence length="142" mass="15428">MVERICPACRHSNPLENRYCGACGAALTESDALAPRESTALAPRSFPLALSPAQVRQIGAALALGAATLAVEVGKAWLRRRMGSTTPDASLTPVPTTAVTVPTVVEPFKITTTIVSQRVVEVWERGELVRQVIERHVWRRED</sequence>
<evidence type="ECO:0000313" key="2">
    <source>
        <dbReference type="Proteomes" id="UP000243376"/>
    </source>
</evidence>
<proteinExistence type="predicted"/>
<evidence type="ECO:0000313" key="1">
    <source>
        <dbReference type="EMBL" id="PMP74655.1"/>
    </source>
</evidence>
<accession>A0A2J6WUY8</accession>
<gene>
    <name evidence="1" type="ORF">C0184_14795</name>
</gene>
<reference evidence="1 2" key="1">
    <citation type="submission" date="2018-01" db="EMBL/GenBank/DDBJ databases">
        <title>Metagenomic assembled genomes from two thermal pools in the Uzon Caldera, Kamchatka, Russia.</title>
        <authorList>
            <person name="Wilkins L."/>
            <person name="Ettinger C."/>
        </authorList>
    </citation>
    <scope>NUCLEOTIDE SEQUENCE [LARGE SCALE GENOMIC DNA]</scope>
    <source>
        <strain evidence="1">ZAV-02</strain>
    </source>
</reference>
<comment type="caution">
    <text evidence="1">The sequence shown here is derived from an EMBL/GenBank/DDBJ whole genome shotgun (WGS) entry which is preliminary data.</text>
</comment>
<dbReference type="AlphaFoldDB" id="A0A2J6WUY8"/>
<dbReference type="EMBL" id="PNIQ01000989">
    <property type="protein sequence ID" value="PMP74655.1"/>
    <property type="molecule type" value="Genomic_DNA"/>
</dbReference>
<organism evidence="1 2">
    <name type="scientific">Chloroflexus aggregans</name>
    <dbReference type="NCBI Taxonomy" id="152260"/>
    <lineage>
        <taxon>Bacteria</taxon>
        <taxon>Bacillati</taxon>
        <taxon>Chloroflexota</taxon>
        <taxon>Chloroflexia</taxon>
        <taxon>Chloroflexales</taxon>
        <taxon>Chloroflexineae</taxon>
        <taxon>Chloroflexaceae</taxon>
        <taxon>Chloroflexus</taxon>
    </lineage>
</organism>
<protein>
    <submittedName>
        <fullName evidence="1">Zinc ribbon domain-containing protein</fullName>
    </submittedName>
</protein>